<comment type="caution">
    <text evidence="1">The sequence shown here is derived from an EMBL/GenBank/DDBJ whole genome shotgun (WGS) entry which is preliminary data.</text>
</comment>
<evidence type="ECO:0000313" key="2">
    <source>
        <dbReference type="Proteomes" id="UP000298327"/>
    </source>
</evidence>
<gene>
    <name evidence="1" type="ORF">EVG20_g2175</name>
</gene>
<dbReference type="AlphaFoldDB" id="A0A4Y9Z9Y8"/>
<reference evidence="1 2" key="1">
    <citation type="submission" date="2019-02" db="EMBL/GenBank/DDBJ databases">
        <title>Genome sequencing of the rare red list fungi Dentipellis fragilis.</title>
        <authorList>
            <person name="Buettner E."/>
            <person name="Kellner H."/>
        </authorList>
    </citation>
    <scope>NUCLEOTIDE SEQUENCE [LARGE SCALE GENOMIC DNA]</scope>
    <source>
        <strain evidence="1 2">DSM 105465</strain>
    </source>
</reference>
<protein>
    <submittedName>
        <fullName evidence="1">Uncharacterized protein</fullName>
    </submittedName>
</protein>
<organism evidence="1 2">
    <name type="scientific">Dentipellis fragilis</name>
    <dbReference type="NCBI Taxonomy" id="205917"/>
    <lineage>
        <taxon>Eukaryota</taxon>
        <taxon>Fungi</taxon>
        <taxon>Dikarya</taxon>
        <taxon>Basidiomycota</taxon>
        <taxon>Agaricomycotina</taxon>
        <taxon>Agaricomycetes</taxon>
        <taxon>Russulales</taxon>
        <taxon>Hericiaceae</taxon>
        <taxon>Dentipellis</taxon>
    </lineage>
</organism>
<dbReference type="Gene3D" id="1.20.1280.50">
    <property type="match status" value="1"/>
</dbReference>
<dbReference type="SUPFAM" id="SSF52047">
    <property type="entry name" value="RNI-like"/>
    <property type="match status" value="1"/>
</dbReference>
<dbReference type="OrthoDB" id="2758552at2759"/>
<dbReference type="EMBL" id="SEOQ01000080">
    <property type="protein sequence ID" value="TFY70827.1"/>
    <property type="molecule type" value="Genomic_DNA"/>
</dbReference>
<proteinExistence type="predicted"/>
<name>A0A4Y9Z9Y8_9AGAM</name>
<accession>A0A4Y9Z9Y8</accession>
<dbReference type="Proteomes" id="UP000298327">
    <property type="component" value="Unassembled WGS sequence"/>
</dbReference>
<evidence type="ECO:0000313" key="1">
    <source>
        <dbReference type="EMBL" id="TFY70827.1"/>
    </source>
</evidence>
<keyword evidence="2" id="KW-1185">Reference proteome</keyword>
<sequence>MRFWETRKHRSVLGSLSHQHTSLKSLKEPTTLAPHQCIDNEASPAACLCADVLAYIFTLLQEPFPGWSLDYVWRPDSLSWIAVSQVCHRWREIALEVAGLWSTILWSSQQSCKEFLRRSQDAPIQAALCIAGNSDVQAAQLVMGNLHRIERLHMRGPQIFDVFPYMSAEAPLLEMLILGSSNYRPRRKGHARVDDDVSSSLFAGGSPSRLRMLALTGIPICADSPLFSEKLIWLELHGPETVFLSASLSLASFIEVLCHLPLLEKLVLDNILADPISSSLLDESLADTPVAHMDHLKEISIITFSPFIYKAFMTRLFTPNLTKFYARAECQTNEEFFHPFIPTLSMSEAWTSPLTLIIFSYPLYLVAKESDSEKPFFLLSFGGVEINVSQMINAFCAQLPLHLVRIFKIWYARDAFDWMPALLKMEAIEEITVTILRWKDLLHALAASLSLDDGSLRLPCPSLKRLIFTSWGSVPDPDVFFEALAITVELRREAGSELEEIVVDGEVIPCRRAEDIAVLRMRRLPSLRRPRRCVIVGISIIHSHADLVRGGLQSGTRYRNNAATLGTVVQHIVIPNLHHLISSDYFINPHTKSPYIKTHTGTAARGIRISDHSNVPWSQDCTSVHLPLMIGVLYIPSL</sequence>